<dbReference type="PANTHER" id="PTHR43433">
    <property type="entry name" value="HYDROLASE, ALPHA/BETA FOLD FAMILY PROTEIN"/>
    <property type="match status" value="1"/>
</dbReference>
<dbReference type="PRINTS" id="PR00111">
    <property type="entry name" value="ABHYDROLASE"/>
</dbReference>
<reference evidence="3" key="1">
    <citation type="journal article" date="2019" name="Int. J. Syst. Evol. Microbiol.">
        <title>The Global Catalogue of Microorganisms (GCM) 10K type strain sequencing project: providing services to taxonomists for standard genome sequencing and annotation.</title>
        <authorList>
            <consortium name="The Broad Institute Genomics Platform"/>
            <consortium name="The Broad Institute Genome Sequencing Center for Infectious Disease"/>
            <person name="Wu L."/>
            <person name="Ma J."/>
        </authorList>
    </citation>
    <scope>NUCLEOTIDE SEQUENCE [LARGE SCALE GENOMIC DNA]</scope>
    <source>
        <strain evidence="3">CGMCC 1.13718</strain>
    </source>
</reference>
<dbReference type="SUPFAM" id="SSF53474">
    <property type="entry name" value="alpha/beta-Hydrolases"/>
    <property type="match status" value="1"/>
</dbReference>
<dbReference type="InterPro" id="IPR000073">
    <property type="entry name" value="AB_hydrolase_1"/>
</dbReference>
<dbReference type="Gene3D" id="3.40.50.1820">
    <property type="entry name" value="alpha/beta hydrolase"/>
    <property type="match status" value="1"/>
</dbReference>
<dbReference type="Proteomes" id="UP001596425">
    <property type="component" value="Unassembled WGS sequence"/>
</dbReference>
<keyword evidence="2" id="KW-0378">Hydrolase</keyword>
<sequence length="265" mass="29656">MPKTPINGVDLYYECHGKGQPLMLVAGLASDSQSWLPMLEALSRHHLVIVPDNRGAGRTVPQDCENSIRHMADDCMALLDHLQLPSATLLGHSMGGFVAQDCAIRYPARVPRLILAATAPCNSERNNMLFRDWARYLKSGMDPEQWFRNLYYWILSGHFFEDRETLKGALRFALDYPCPQSETAFEKQVEAIAAFDCRDRLEDIQAVTLIICGKEDLLFPPEVSIRDFQAIGNSSISVIEDVAHSIPMESPGALADCILQFLDDD</sequence>
<evidence type="ECO:0000313" key="2">
    <source>
        <dbReference type="EMBL" id="MFC6632399.1"/>
    </source>
</evidence>
<accession>A0ABW1YIC4</accession>
<dbReference type="PANTHER" id="PTHR43433:SF5">
    <property type="entry name" value="AB HYDROLASE-1 DOMAIN-CONTAINING PROTEIN"/>
    <property type="match status" value="1"/>
</dbReference>
<organism evidence="2 3">
    <name type="scientific">Microbulbifer taiwanensis</name>
    <dbReference type="NCBI Taxonomy" id="986746"/>
    <lineage>
        <taxon>Bacteria</taxon>
        <taxon>Pseudomonadati</taxon>
        <taxon>Pseudomonadota</taxon>
        <taxon>Gammaproteobacteria</taxon>
        <taxon>Cellvibrionales</taxon>
        <taxon>Microbulbiferaceae</taxon>
        <taxon>Microbulbifer</taxon>
    </lineage>
</organism>
<dbReference type="InterPro" id="IPR050471">
    <property type="entry name" value="AB_hydrolase"/>
</dbReference>
<dbReference type="GO" id="GO:0016787">
    <property type="term" value="F:hydrolase activity"/>
    <property type="evidence" value="ECO:0007669"/>
    <property type="project" value="UniProtKB-KW"/>
</dbReference>
<evidence type="ECO:0000259" key="1">
    <source>
        <dbReference type="Pfam" id="PF00561"/>
    </source>
</evidence>
<name>A0ABW1YIC4_9GAMM</name>
<evidence type="ECO:0000313" key="3">
    <source>
        <dbReference type="Proteomes" id="UP001596425"/>
    </source>
</evidence>
<dbReference type="EMBL" id="JBHSVR010000001">
    <property type="protein sequence ID" value="MFC6632399.1"/>
    <property type="molecule type" value="Genomic_DNA"/>
</dbReference>
<protein>
    <submittedName>
        <fullName evidence="2">Alpha/beta fold hydrolase</fullName>
    </submittedName>
</protein>
<dbReference type="Pfam" id="PF00561">
    <property type="entry name" value="Abhydrolase_1"/>
    <property type="match status" value="1"/>
</dbReference>
<feature type="domain" description="AB hydrolase-1" evidence="1">
    <location>
        <begin position="21"/>
        <end position="251"/>
    </location>
</feature>
<dbReference type="InterPro" id="IPR029058">
    <property type="entry name" value="AB_hydrolase_fold"/>
</dbReference>
<dbReference type="RefSeq" id="WP_226865286.1">
    <property type="nucleotide sequence ID" value="NZ_JACZFR010000047.1"/>
</dbReference>
<comment type="caution">
    <text evidence="2">The sequence shown here is derived from an EMBL/GenBank/DDBJ whole genome shotgun (WGS) entry which is preliminary data.</text>
</comment>
<keyword evidence="3" id="KW-1185">Reference proteome</keyword>
<proteinExistence type="predicted"/>
<gene>
    <name evidence="2" type="ORF">ACFQBM_03860</name>
</gene>